<dbReference type="Gene3D" id="1.20.1440.60">
    <property type="entry name" value="23S rRNA-intervening sequence"/>
    <property type="match status" value="1"/>
</dbReference>
<dbReference type="AlphaFoldDB" id="A0A1F5SYA5"/>
<dbReference type="Pfam" id="PF05635">
    <property type="entry name" value="23S_rRNA_IVP"/>
    <property type="match status" value="1"/>
</dbReference>
<reference evidence="1 2" key="1">
    <citation type="journal article" date="2016" name="Nat. Commun.">
        <title>Thousands of microbial genomes shed light on interconnected biogeochemical processes in an aquifer system.</title>
        <authorList>
            <person name="Anantharaman K."/>
            <person name="Brown C.T."/>
            <person name="Hug L.A."/>
            <person name="Sharon I."/>
            <person name="Castelle C.J."/>
            <person name="Probst A.J."/>
            <person name="Thomas B.C."/>
            <person name="Singh A."/>
            <person name="Wilkins M.J."/>
            <person name="Karaoz U."/>
            <person name="Brodie E.L."/>
            <person name="Williams K.H."/>
            <person name="Hubbard S.S."/>
            <person name="Banfield J.F."/>
        </authorList>
    </citation>
    <scope>NUCLEOTIDE SEQUENCE [LARGE SCALE GENOMIC DNA]</scope>
</reference>
<gene>
    <name evidence="1" type="ORF">A2478_04290</name>
</gene>
<organism evidence="1 2">
    <name type="scientific">Candidatus Falkowbacteria bacterium RIFOXYC2_FULL_36_12</name>
    <dbReference type="NCBI Taxonomy" id="1798002"/>
    <lineage>
        <taxon>Bacteria</taxon>
        <taxon>Candidatus Falkowiibacteriota</taxon>
    </lineage>
</organism>
<dbReference type="Proteomes" id="UP000179001">
    <property type="component" value="Unassembled WGS sequence"/>
</dbReference>
<dbReference type="STRING" id="1798002.A2478_04290"/>
<protein>
    <submittedName>
        <fullName evidence="1">Four helix bundle protein</fullName>
    </submittedName>
</protein>
<dbReference type="InterPro" id="IPR036583">
    <property type="entry name" value="23S_rRNA_IVS_sf"/>
</dbReference>
<proteinExistence type="predicted"/>
<dbReference type="PANTHER" id="PTHR38471:SF2">
    <property type="entry name" value="FOUR HELIX BUNDLE PROTEIN"/>
    <property type="match status" value="1"/>
</dbReference>
<dbReference type="EMBL" id="MFGJ01000007">
    <property type="protein sequence ID" value="OGF31680.1"/>
    <property type="molecule type" value="Genomic_DNA"/>
</dbReference>
<evidence type="ECO:0000313" key="2">
    <source>
        <dbReference type="Proteomes" id="UP000179001"/>
    </source>
</evidence>
<dbReference type="SUPFAM" id="SSF158446">
    <property type="entry name" value="IVS-encoded protein-like"/>
    <property type="match status" value="1"/>
</dbReference>
<name>A0A1F5SYA5_9BACT</name>
<sequence length="130" mass="14850">MNKKIESFRDIIAWQKAHRLVVNIYEITEKFPDSEKFGLVSQMRRASVSVASNIVEGFARKNIKESLNFYNFAHASLEELKYQILISNDIKLINNKVNSVLVELSEEAGKTLHGWIRSQLANSGCTSFSR</sequence>
<accession>A0A1F5SYA5</accession>
<comment type="caution">
    <text evidence="1">The sequence shown here is derived from an EMBL/GenBank/DDBJ whole genome shotgun (WGS) entry which is preliminary data.</text>
</comment>
<dbReference type="PANTHER" id="PTHR38471">
    <property type="entry name" value="FOUR HELIX BUNDLE PROTEIN"/>
    <property type="match status" value="1"/>
</dbReference>
<dbReference type="NCBIfam" id="TIGR02436">
    <property type="entry name" value="four helix bundle protein"/>
    <property type="match status" value="1"/>
</dbReference>
<dbReference type="InterPro" id="IPR012657">
    <property type="entry name" value="23S_rRNA-intervening_sequence"/>
</dbReference>
<evidence type="ECO:0000313" key="1">
    <source>
        <dbReference type="EMBL" id="OGF31680.1"/>
    </source>
</evidence>
<dbReference type="CDD" id="cd16377">
    <property type="entry name" value="23S_rRNA_IVP_like"/>
    <property type="match status" value="1"/>
</dbReference>